<sequence>MGEISLENMEFFAYHGFYDEEQKIGNKYSVDLRVWVDFHRAAVEDQLRYTVNYEKLYRLVAEVMGTPTRLLEHLAQRIADEVLCHFKEVEKVEVSVAKHNPPIGGVCAKARVRLVVNRATFQQ</sequence>
<evidence type="ECO:0000256" key="4">
    <source>
        <dbReference type="ARBA" id="ARBA00022909"/>
    </source>
</evidence>
<dbReference type="EMBL" id="JAASRN010000002">
    <property type="protein sequence ID" value="NIK74208.1"/>
    <property type="molecule type" value="Genomic_DNA"/>
</dbReference>
<feature type="domain" description="Dihydroneopterin aldolase/epimerase" evidence="7">
    <location>
        <begin position="4"/>
        <end position="116"/>
    </location>
</feature>
<dbReference type="NCBIfam" id="TIGR00526">
    <property type="entry name" value="folB_dom"/>
    <property type="match status" value="1"/>
</dbReference>
<evidence type="ECO:0000313" key="8">
    <source>
        <dbReference type="EMBL" id="NIK74208.1"/>
    </source>
</evidence>
<comment type="function">
    <text evidence="6">Catalyzes the conversion of 7,8-dihydroneopterin to 6-hydroxymethyl-7,8-dihydropterin.</text>
</comment>
<evidence type="ECO:0000256" key="3">
    <source>
        <dbReference type="ARBA" id="ARBA00005708"/>
    </source>
</evidence>
<dbReference type="GO" id="GO:0046656">
    <property type="term" value="P:folic acid biosynthetic process"/>
    <property type="evidence" value="ECO:0007669"/>
    <property type="project" value="UniProtKB-UniRule"/>
</dbReference>
<dbReference type="PANTHER" id="PTHR42844">
    <property type="entry name" value="DIHYDRONEOPTERIN ALDOLASE 1-RELATED"/>
    <property type="match status" value="1"/>
</dbReference>
<reference evidence="8 9" key="1">
    <citation type="submission" date="2020-03" db="EMBL/GenBank/DDBJ databases">
        <title>Genomic Encyclopedia of Type Strains, Phase IV (KMG-IV): sequencing the most valuable type-strain genomes for metagenomic binning, comparative biology and taxonomic classification.</title>
        <authorList>
            <person name="Goeker M."/>
        </authorList>
    </citation>
    <scope>NUCLEOTIDE SEQUENCE [LARGE SCALE GENOMIC DNA]</scope>
    <source>
        <strain evidence="8 9">DSM 5718</strain>
    </source>
</reference>
<comment type="caution">
    <text evidence="8">The sequence shown here is derived from an EMBL/GenBank/DDBJ whole genome shotgun (WGS) entry which is preliminary data.</text>
</comment>
<dbReference type="InterPro" id="IPR006157">
    <property type="entry name" value="FolB_dom"/>
</dbReference>
<comment type="catalytic activity">
    <reaction evidence="1 6">
        <text>7,8-dihydroneopterin = 6-hydroxymethyl-7,8-dihydropterin + glycolaldehyde</text>
        <dbReference type="Rhea" id="RHEA:10540"/>
        <dbReference type="ChEBI" id="CHEBI:17001"/>
        <dbReference type="ChEBI" id="CHEBI:17071"/>
        <dbReference type="ChEBI" id="CHEBI:44841"/>
        <dbReference type="EC" id="4.1.2.25"/>
    </reaction>
</comment>
<dbReference type="GO" id="GO:0005737">
    <property type="term" value="C:cytoplasm"/>
    <property type="evidence" value="ECO:0007669"/>
    <property type="project" value="TreeGrafter"/>
</dbReference>
<keyword evidence="5 6" id="KW-0456">Lyase</keyword>
<keyword evidence="9" id="KW-1185">Reference proteome</keyword>
<keyword evidence="4 6" id="KW-0289">Folate biosynthesis</keyword>
<dbReference type="SMART" id="SM00905">
    <property type="entry name" value="FolB"/>
    <property type="match status" value="1"/>
</dbReference>
<comment type="pathway">
    <text evidence="2 6">Cofactor biosynthesis; tetrahydrofolate biosynthesis; 2-amino-4-hydroxy-6-hydroxymethyl-7,8-dihydropteridine diphosphate from 7,8-dihydroneopterin triphosphate: step 3/4.</text>
</comment>
<dbReference type="AlphaFoldDB" id="A0A846MRC1"/>
<protein>
    <recommendedName>
        <fullName evidence="6">7,8-dihydroneopterin aldolase</fullName>
        <ecNumber evidence="6">4.1.2.25</ecNumber>
    </recommendedName>
</protein>
<evidence type="ECO:0000256" key="1">
    <source>
        <dbReference type="ARBA" id="ARBA00001353"/>
    </source>
</evidence>
<dbReference type="RefSeq" id="WP_166919665.1">
    <property type="nucleotide sequence ID" value="NZ_JAASRN010000002.1"/>
</dbReference>
<name>A0A846MRC1_9BACT</name>
<evidence type="ECO:0000313" key="9">
    <source>
        <dbReference type="Proteomes" id="UP000537126"/>
    </source>
</evidence>
<dbReference type="GO" id="GO:0004150">
    <property type="term" value="F:dihydroneopterin aldolase activity"/>
    <property type="evidence" value="ECO:0007669"/>
    <property type="project" value="UniProtKB-UniRule"/>
</dbReference>
<proteinExistence type="inferred from homology"/>
<dbReference type="NCBIfam" id="TIGR00525">
    <property type="entry name" value="folB"/>
    <property type="match status" value="1"/>
</dbReference>
<comment type="similarity">
    <text evidence="3 6">Belongs to the DHNA family.</text>
</comment>
<dbReference type="Gene3D" id="3.30.1130.10">
    <property type="match status" value="1"/>
</dbReference>
<dbReference type="Proteomes" id="UP000537126">
    <property type="component" value="Unassembled WGS sequence"/>
</dbReference>
<accession>A0A846MRC1</accession>
<dbReference type="InterPro" id="IPR006156">
    <property type="entry name" value="Dihydroneopterin_aldolase"/>
</dbReference>
<evidence type="ECO:0000259" key="7">
    <source>
        <dbReference type="SMART" id="SM00905"/>
    </source>
</evidence>
<dbReference type="UniPathway" id="UPA00077">
    <property type="reaction ID" value="UER00154"/>
</dbReference>
<dbReference type="PANTHER" id="PTHR42844:SF1">
    <property type="entry name" value="DIHYDRONEOPTERIN ALDOLASE 1-RELATED"/>
    <property type="match status" value="1"/>
</dbReference>
<evidence type="ECO:0000256" key="5">
    <source>
        <dbReference type="ARBA" id="ARBA00023239"/>
    </source>
</evidence>
<evidence type="ECO:0000256" key="6">
    <source>
        <dbReference type="RuleBase" id="RU362079"/>
    </source>
</evidence>
<dbReference type="EC" id="4.1.2.25" evidence="6"/>
<dbReference type="InterPro" id="IPR043133">
    <property type="entry name" value="GTP-CH-I_C/QueF"/>
</dbReference>
<organism evidence="8 9">
    <name type="scientific">Thermonema lapsum</name>
    <dbReference type="NCBI Taxonomy" id="28195"/>
    <lineage>
        <taxon>Bacteria</taxon>
        <taxon>Pseudomonadati</taxon>
        <taxon>Bacteroidota</taxon>
        <taxon>Cytophagia</taxon>
        <taxon>Cytophagales</taxon>
        <taxon>Thermonemataceae</taxon>
        <taxon>Thermonema</taxon>
    </lineage>
</organism>
<gene>
    <name evidence="8" type="ORF">FHS56_001721</name>
</gene>
<dbReference type="SUPFAM" id="SSF55620">
    <property type="entry name" value="Tetrahydrobiopterin biosynthesis enzymes-like"/>
    <property type="match status" value="1"/>
</dbReference>
<dbReference type="GO" id="GO:0046654">
    <property type="term" value="P:tetrahydrofolate biosynthetic process"/>
    <property type="evidence" value="ECO:0007669"/>
    <property type="project" value="UniProtKB-UniRule"/>
</dbReference>
<evidence type="ECO:0000256" key="2">
    <source>
        <dbReference type="ARBA" id="ARBA00005013"/>
    </source>
</evidence>
<dbReference type="Pfam" id="PF02152">
    <property type="entry name" value="FolB"/>
    <property type="match status" value="1"/>
</dbReference>